<name>A0A1R1L9J6_9MICC</name>
<evidence type="ECO:0000259" key="3">
    <source>
        <dbReference type="Pfam" id="PF01551"/>
    </source>
</evidence>
<protein>
    <submittedName>
        <fullName evidence="4">Peptidase M23</fullName>
    </submittedName>
</protein>
<dbReference type="Proteomes" id="UP000187085">
    <property type="component" value="Unassembled WGS sequence"/>
</dbReference>
<organism evidence="4 5">
    <name type="scientific">Tersicoccus phoenicis</name>
    <dbReference type="NCBI Taxonomy" id="554083"/>
    <lineage>
        <taxon>Bacteria</taxon>
        <taxon>Bacillati</taxon>
        <taxon>Actinomycetota</taxon>
        <taxon>Actinomycetes</taxon>
        <taxon>Micrococcales</taxon>
        <taxon>Micrococcaceae</taxon>
        <taxon>Tersicoccus</taxon>
    </lineage>
</organism>
<evidence type="ECO:0000256" key="2">
    <source>
        <dbReference type="SAM" id="SignalP"/>
    </source>
</evidence>
<dbReference type="InterPro" id="IPR011055">
    <property type="entry name" value="Dup_hybrid_motif"/>
</dbReference>
<dbReference type="InterPro" id="IPR050570">
    <property type="entry name" value="Cell_wall_metabolism_enzyme"/>
</dbReference>
<gene>
    <name evidence="4" type="ORF">BKD30_09935</name>
</gene>
<dbReference type="InterPro" id="IPR016047">
    <property type="entry name" value="M23ase_b-sheet_dom"/>
</dbReference>
<dbReference type="GO" id="GO:0004222">
    <property type="term" value="F:metalloendopeptidase activity"/>
    <property type="evidence" value="ECO:0007669"/>
    <property type="project" value="TreeGrafter"/>
</dbReference>
<dbReference type="PANTHER" id="PTHR21666:SF289">
    <property type="entry name" value="L-ALA--D-GLU ENDOPEPTIDASE"/>
    <property type="match status" value="1"/>
</dbReference>
<dbReference type="CDD" id="cd12797">
    <property type="entry name" value="M23_peptidase"/>
    <property type="match status" value="1"/>
</dbReference>
<accession>A0A1R1L9J6</accession>
<reference evidence="4 5" key="1">
    <citation type="submission" date="2016-12" db="EMBL/GenBank/DDBJ databases">
        <title>Draft genome of Tersicoccus phoenicis 1P05MA.</title>
        <authorList>
            <person name="Nakajima Y."/>
            <person name="Yoshizawa S."/>
            <person name="Nakamura K."/>
            <person name="Ogura Y."/>
            <person name="Hayashi T."/>
            <person name="Kogure K."/>
        </authorList>
    </citation>
    <scope>NUCLEOTIDE SEQUENCE [LARGE SCALE GENOMIC DNA]</scope>
    <source>
        <strain evidence="4 5">1p05MA</strain>
    </source>
</reference>
<evidence type="ECO:0000313" key="5">
    <source>
        <dbReference type="Proteomes" id="UP000187085"/>
    </source>
</evidence>
<dbReference type="EMBL" id="MRDE01000064">
    <property type="protein sequence ID" value="OMH24189.1"/>
    <property type="molecule type" value="Genomic_DNA"/>
</dbReference>
<feature type="domain" description="M23ase beta-sheet core" evidence="3">
    <location>
        <begin position="63"/>
        <end position="157"/>
    </location>
</feature>
<dbReference type="PANTHER" id="PTHR21666">
    <property type="entry name" value="PEPTIDASE-RELATED"/>
    <property type="match status" value="1"/>
</dbReference>
<evidence type="ECO:0000256" key="1">
    <source>
        <dbReference type="ARBA" id="ARBA00022729"/>
    </source>
</evidence>
<keyword evidence="1 2" id="KW-0732">Signal</keyword>
<proteinExistence type="predicted"/>
<dbReference type="Gene3D" id="2.70.70.10">
    <property type="entry name" value="Glucose Permease (Domain IIA)"/>
    <property type="match status" value="1"/>
</dbReference>
<dbReference type="STRING" id="554083.BKD30_09935"/>
<dbReference type="Pfam" id="PF01551">
    <property type="entry name" value="Peptidase_M23"/>
    <property type="match status" value="1"/>
</dbReference>
<evidence type="ECO:0000313" key="4">
    <source>
        <dbReference type="EMBL" id="OMH24189.1"/>
    </source>
</evidence>
<dbReference type="AlphaFoldDB" id="A0A1R1L9J6"/>
<comment type="caution">
    <text evidence="4">The sequence shown here is derived from an EMBL/GenBank/DDBJ whole genome shotgun (WGS) entry which is preliminary data.</text>
</comment>
<feature type="signal peptide" evidence="2">
    <location>
        <begin position="1"/>
        <end position="19"/>
    </location>
</feature>
<dbReference type="SUPFAM" id="SSF51261">
    <property type="entry name" value="Duplicated hybrid motif"/>
    <property type="match status" value="1"/>
</dbReference>
<sequence>MVALVLAALLGASPTVAPAADGRTTGMPVAVPTPAPRGWQWPLQPRPPVVRPFDAPEQRWSAGHRGVDLAGAPGTAVRAPAAGTVVFVGVVVDRPVLTIAHGDGLRTSVEPVTATVRRGDRVSAGQVVGRLTGGRWHCAPGSCLHWGVRLGQDYVDPLGLILDRRPSVLLPLSPTARPP</sequence>
<feature type="chain" id="PRO_5012525938" evidence="2">
    <location>
        <begin position="20"/>
        <end position="179"/>
    </location>
</feature>
<keyword evidence="5" id="KW-1185">Reference proteome</keyword>